<dbReference type="InterPro" id="IPR011047">
    <property type="entry name" value="Quinoprotein_ADH-like_sf"/>
</dbReference>
<dbReference type="InterPro" id="IPR015943">
    <property type="entry name" value="WD40/YVTN_repeat-like_dom_sf"/>
</dbReference>
<keyword evidence="4" id="KW-1185">Reference proteome</keyword>
<dbReference type="Pfam" id="PF13360">
    <property type="entry name" value="PQQ_2"/>
    <property type="match status" value="1"/>
</dbReference>
<evidence type="ECO:0000256" key="1">
    <source>
        <dbReference type="SAM" id="SignalP"/>
    </source>
</evidence>
<accession>A0A518FZM7</accession>
<evidence type="ECO:0000313" key="4">
    <source>
        <dbReference type="Proteomes" id="UP000318017"/>
    </source>
</evidence>
<reference evidence="3 4" key="1">
    <citation type="submission" date="2019-02" db="EMBL/GenBank/DDBJ databases">
        <title>Deep-cultivation of Planctomycetes and their phenomic and genomic characterization uncovers novel biology.</title>
        <authorList>
            <person name="Wiegand S."/>
            <person name="Jogler M."/>
            <person name="Boedeker C."/>
            <person name="Pinto D."/>
            <person name="Vollmers J."/>
            <person name="Rivas-Marin E."/>
            <person name="Kohn T."/>
            <person name="Peeters S.H."/>
            <person name="Heuer A."/>
            <person name="Rast P."/>
            <person name="Oberbeckmann S."/>
            <person name="Bunk B."/>
            <person name="Jeske O."/>
            <person name="Meyerdierks A."/>
            <person name="Storesund J.E."/>
            <person name="Kallscheuer N."/>
            <person name="Luecker S."/>
            <person name="Lage O.M."/>
            <person name="Pohl T."/>
            <person name="Merkel B.J."/>
            <person name="Hornburger P."/>
            <person name="Mueller R.-W."/>
            <person name="Bruemmer F."/>
            <person name="Labrenz M."/>
            <person name="Spormann A.M."/>
            <person name="Op den Camp H."/>
            <person name="Overmann J."/>
            <person name="Amann R."/>
            <person name="Jetten M.S.M."/>
            <person name="Mascher T."/>
            <person name="Medema M.H."/>
            <person name="Devos D.P."/>
            <person name="Kaster A.-K."/>
            <person name="Ovreas L."/>
            <person name="Rohde M."/>
            <person name="Galperin M.Y."/>
            <person name="Jogler C."/>
        </authorList>
    </citation>
    <scope>NUCLEOTIDE SEQUENCE [LARGE SCALE GENOMIC DNA]</scope>
    <source>
        <strain evidence="3 4">Q31a</strain>
    </source>
</reference>
<dbReference type="SUPFAM" id="SSF50998">
    <property type="entry name" value="Quinoprotein alcohol dehydrogenase-like"/>
    <property type="match status" value="1"/>
</dbReference>
<name>A0A518FZM7_9BACT</name>
<feature type="domain" description="Pyrrolo-quinoline quinone repeat" evidence="2">
    <location>
        <begin position="102"/>
        <end position="351"/>
    </location>
</feature>
<dbReference type="EMBL" id="CP036298">
    <property type="protein sequence ID" value="QDV21817.1"/>
    <property type="molecule type" value="Genomic_DNA"/>
</dbReference>
<dbReference type="OrthoDB" id="4726955at2"/>
<feature type="chain" id="PRO_5021739294" evidence="1">
    <location>
        <begin position="26"/>
        <end position="443"/>
    </location>
</feature>
<sequence length="443" mass="48026" precursor="true">MGHCRPIALIASCSLLSGLSNLALADDWPQWMGPHRDGVYREAGIVAEIPDAGLPVKWRMPIAAGYSGPAVADGRVFVTDYVKESGTSTNNSGGRDLLTGQERILCFDAQTGKELWKHEYSRPYNLSYAAGPRATPTVDGERVYMLGAEGDLTCLKSESGEVVWHRQLAEEFKTESPIWGHAAHPLVHGDHLYCLAGGAGSVVVALDKKSGAVQWQALSAAEIGYCPPTVQTLGGREQLVIWHAESINGLDLKTGEVWWTYDLKPRYGMSIAAPQFSGNTMFASGIGEISAVVEFDATGKPAETLWTGRPKIGVYSGNATALIDGTNVYGADCGSGEYIAVDLLTGKRHWETFALTTGGERRASHGTAFTVKHEDRFLLFTETGDLVIVKMSPAGFDEQGRMHVLDPTNECFGREVVWSHPAFAVRSMFARNDKELVCIDLAE</sequence>
<dbReference type="PANTHER" id="PTHR34512:SF30">
    <property type="entry name" value="OUTER MEMBRANE PROTEIN ASSEMBLY FACTOR BAMB"/>
    <property type="match status" value="1"/>
</dbReference>
<feature type="signal peptide" evidence="1">
    <location>
        <begin position="1"/>
        <end position="25"/>
    </location>
</feature>
<gene>
    <name evidence="3" type="ORF">Q31a_00960</name>
</gene>
<dbReference type="PANTHER" id="PTHR34512">
    <property type="entry name" value="CELL SURFACE PROTEIN"/>
    <property type="match status" value="1"/>
</dbReference>
<evidence type="ECO:0000313" key="3">
    <source>
        <dbReference type="EMBL" id="QDV21817.1"/>
    </source>
</evidence>
<dbReference type="Gene3D" id="2.130.10.10">
    <property type="entry name" value="YVTN repeat-like/Quinoprotein amine dehydrogenase"/>
    <property type="match status" value="2"/>
</dbReference>
<evidence type="ECO:0000259" key="2">
    <source>
        <dbReference type="Pfam" id="PF13360"/>
    </source>
</evidence>
<dbReference type="InterPro" id="IPR002372">
    <property type="entry name" value="PQQ_rpt_dom"/>
</dbReference>
<organism evidence="3 4">
    <name type="scientific">Aureliella helgolandensis</name>
    <dbReference type="NCBI Taxonomy" id="2527968"/>
    <lineage>
        <taxon>Bacteria</taxon>
        <taxon>Pseudomonadati</taxon>
        <taxon>Planctomycetota</taxon>
        <taxon>Planctomycetia</taxon>
        <taxon>Pirellulales</taxon>
        <taxon>Pirellulaceae</taxon>
        <taxon>Aureliella</taxon>
    </lineage>
</organism>
<dbReference type="KEGG" id="ahel:Q31a_00960"/>
<protein>
    <submittedName>
        <fullName evidence="3">Outer membrane biogenesis protein BamB</fullName>
    </submittedName>
</protein>
<keyword evidence="1" id="KW-0732">Signal</keyword>
<proteinExistence type="predicted"/>
<dbReference type="Proteomes" id="UP000318017">
    <property type="component" value="Chromosome"/>
</dbReference>
<dbReference type="AlphaFoldDB" id="A0A518FZM7"/>